<dbReference type="NCBIfam" id="TIGR04056">
    <property type="entry name" value="OMP_RagA_SusC"/>
    <property type="match status" value="1"/>
</dbReference>
<dbReference type="EMBL" id="JARFID010000015">
    <property type="protein sequence ID" value="MDE8695479.1"/>
    <property type="molecule type" value="Genomic_DNA"/>
</dbReference>
<proteinExistence type="inferred from homology"/>
<evidence type="ECO:0000256" key="4">
    <source>
        <dbReference type="ARBA" id="ARBA00022692"/>
    </source>
</evidence>
<dbReference type="FunFam" id="2.170.130.10:FF:000008">
    <property type="entry name" value="SusC/RagA family TonB-linked outer membrane protein"/>
    <property type="match status" value="1"/>
</dbReference>
<evidence type="ECO:0000256" key="5">
    <source>
        <dbReference type="ARBA" id="ARBA00023077"/>
    </source>
</evidence>
<evidence type="ECO:0000256" key="1">
    <source>
        <dbReference type="ARBA" id="ARBA00004571"/>
    </source>
</evidence>
<dbReference type="Proteomes" id="UP000061809">
    <property type="component" value="Chromosome"/>
</dbReference>
<evidence type="ECO:0000256" key="2">
    <source>
        <dbReference type="ARBA" id="ARBA00022448"/>
    </source>
</evidence>
<dbReference type="eggNOG" id="COG4206">
    <property type="taxonomic scope" value="Bacteria"/>
</dbReference>
<evidence type="ECO:0000256" key="7">
    <source>
        <dbReference type="ARBA" id="ARBA00023237"/>
    </source>
</evidence>
<evidence type="ECO:0000256" key="8">
    <source>
        <dbReference type="PROSITE-ProRule" id="PRU01360"/>
    </source>
</evidence>
<dbReference type="Pfam" id="PF00593">
    <property type="entry name" value="TonB_dep_Rec_b-barrel"/>
    <property type="match status" value="1"/>
</dbReference>
<dbReference type="Gene3D" id="2.170.130.10">
    <property type="entry name" value="TonB-dependent receptor, plug domain"/>
    <property type="match status" value="1"/>
</dbReference>
<feature type="signal peptide" evidence="10">
    <location>
        <begin position="1"/>
        <end position="25"/>
    </location>
</feature>
<reference evidence="18 19" key="2">
    <citation type="journal article" date="2019" name="Nat. Med.">
        <title>A library of human gut bacterial isolates paired with longitudinal multiomics data enables mechanistic microbiome research.</title>
        <authorList>
            <person name="Poyet M."/>
            <person name="Groussin M."/>
            <person name="Gibbons S.M."/>
            <person name="Avila-Pacheco J."/>
            <person name="Jiang X."/>
            <person name="Kearney S.M."/>
            <person name="Perrotta A.R."/>
            <person name="Berdy B."/>
            <person name="Zhao S."/>
            <person name="Lieberman T.D."/>
            <person name="Swanson P.K."/>
            <person name="Smith M."/>
            <person name="Roesemann S."/>
            <person name="Alexander J.E."/>
            <person name="Rich S.A."/>
            <person name="Livny J."/>
            <person name="Vlamakis H."/>
            <person name="Clish C."/>
            <person name="Bullock K."/>
            <person name="Deik A."/>
            <person name="Scott J."/>
            <person name="Pierce K.A."/>
            <person name="Xavier R.J."/>
            <person name="Alm E.J."/>
        </authorList>
    </citation>
    <scope>NUCLEOTIDE SEQUENCE [LARGE SCALE GENOMIC DNA]</scope>
    <source>
        <strain evidence="15 19">BIOML-A6</strain>
        <strain evidence="14 18">BIOML-A7</strain>
    </source>
</reference>
<evidence type="ECO:0000256" key="10">
    <source>
        <dbReference type="SAM" id="SignalP"/>
    </source>
</evidence>
<evidence type="ECO:0000256" key="3">
    <source>
        <dbReference type="ARBA" id="ARBA00022452"/>
    </source>
</evidence>
<evidence type="ECO:0000256" key="6">
    <source>
        <dbReference type="ARBA" id="ARBA00023136"/>
    </source>
</evidence>
<dbReference type="InterPro" id="IPR012910">
    <property type="entry name" value="Plug_dom"/>
</dbReference>
<dbReference type="InterPro" id="IPR036942">
    <property type="entry name" value="Beta-barrel_TonB_sf"/>
</dbReference>
<evidence type="ECO:0000313" key="16">
    <source>
        <dbReference type="EMBL" id="MDE8695479.1"/>
    </source>
</evidence>
<evidence type="ECO:0000313" key="14">
    <source>
        <dbReference type="EMBL" id="KAA5411400.1"/>
    </source>
</evidence>
<dbReference type="InterPro" id="IPR039426">
    <property type="entry name" value="TonB-dep_rcpt-like"/>
</dbReference>
<keyword evidence="3 8" id="KW-1134">Transmembrane beta strand</keyword>
<evidence type="ECO:0000313" key="17">
    <source>
        <dbReference type="Proteomes" id="UP000061809"/>
    </source>
</evidence>
<dbReference type="PATRIC" id="fig|246787.4.peg.4187"/>
<dbReference type="EMBL" id="VVYV01000019">
    <property type="protein sequence ID" value="KAA5417955.1"/>
    <property type="molecule type" value="Genomic_DNA"/>
</dbReference>
<feature type="domain" description="TonB-dependent receptor plug" evidence="12">
    <location>
        <begin position="138"/>
        <end position="244"/>
    </location>
</feature>
<keyword evidence="4 8" id="KW-0812">Transmembrane</keyword>
<keyword evidence="5 9" id="KW-0798">TonB box</keyword>
<evidence type="ECO:0000259" key="11">
    <source>
        <dbReference type="Pfam" id="PF00593"/>
    </source>
</evidence>
<dbReference type="InterPro" id="IPR023996">
    <property type="entry name" value="TonB-dep_OMP_SusC/RagA"/>
</dbReference>
<keyword evidence="13" id="KW-0675">Receptor</keyword>
<keyword evidence="6 8" id="KW-0472">Membrane</keyword>
<dbReference type="GO" id="GO:0009279">
    <property type="term" value="C:cell outer membrane"/>
    <property type="evidence" value="ECO:0007669"/>
    <property type="project" value="UniProtKB-SubCell"/>
</dbReference>
<dbReference type="PROSITE" id="PS52016">
    <property type="entry name" value="TONB_DEPENDENT_REC_3"/>
    <property type="match status" value="1"/>
</dbReference>
<dbReference type="SUPFAM" id="SSF56935">
    <property type="entry name" value="Porins"/>
    <property type="match status" value="1"/>
</dbReference>
<organism evidence="13 17">
    <name type="scientific">Bacteroides cellulosilyticus</name>
    <dbReference type="NCBI Taxonomy" id="246787"/>
    <lineage>
        <taxon>Bacteria</taxon>
        <taxon>Pseudomonadati</taxon>
        <taxon>Bacteroidota</taxon>
        <taxon>Bacteroidia</taxon>
        <taxon>Bacteroidales</taxon>
        <taxon>Bacteroidaceae</taxon>
        <taxon>Bacteroides</taxon>
    </lineage>
</organism>
<evidence type="ECO:0000256" key="9">
    <source>
        <dbReference type="RuleBase" id="RU003357"/>
    </source>
</evidence>
<accession>A0A0N7IFV6</accession>
<feature type="chain" id="PRO_5013460221" evidence="10">
    <location>
        <begin position="26"/>
        <end position="1113"/>
    </location>
</feature>
<dbReference type="Proteomes" id="UP001221924">
    <property type="component" value="Unassembled WGS sequence"/>
</dbReference>
<dbReference type="RefSeq" id="WP_007212482.1">
    <property type="nucleotide sequence ID" value="NZ_CABMLT010000008.1"/>
</dbReference>
<dbReference type="SUPFAM" id="SSF49464">
    <property type="entry name" value="Carboxypeptidase regulatory domain-like"/>
    <property type="match status" value="1"/>
</dbReference>
<evidence type="ECO:0000313" key="18">
    <source>
        <dbReference type="Proteomes" id="UP000325055"/>
    </source>
</evidence>
<protein>
    <submittedName>
        <fullName evidence="13 14">TonB-dependent receptor</fullName>
    </submittedName>
</protein>
<reference evidence="13 17" key="1">
    <citation type="journal article" date="2015" name="Science">
        <title>Genetic determinants of in vivo fitness and diet responsiveness in multiple human gut Bacteroides.</title>
        <authorList>
            <person name="Wu M."/>
            <person name="McNulty N.P."/>
            <person name="Rodionov D.A."/>
            <person name="Khoroshkin M.S."/>
            <person name="Griffin N.W."/>
            <person name="Cheng J."/>
            <person name="Latreille P."/>
            <person name="Kerstetter R.A."/>
            <person name="Terrapon N."/>
            <person name="Henrissat B."/>
            <person name="Osterman A.L."/>
            <person name="Gordon J.I."/>
        </authorList>
    </citation>
    <scope>NUCLEOTIDE SEQUENCE [LARGE SCALE GENOMIC DNA]</scope>
    <source>
        <strain evidence="13 17">WH2</strain>
    </source>
</reference>
<dbReference type="FunFam" id="2.60.40.1120:FF:000003">
    <property type="entry name" value="Outer membrane protein Omp121"/>
    <property type="match status" value="1"/>
</dbReference>
<dbReference type="InterPro" id="IPR023997">
    <property type="entry name" value="TonB-dep_OMP_SusC/RagA_CS"/>
</dbReference>
<dbReference type="Pfam" id="PF07715">
    <property type="entry name" value="Plug"/>
    <property type="match status" value="1"/>
</dbReference>
<dbReference type="InterPro" id="IPR037066">
    <property type="entry name" value="Plug_dom_sf"/>
</dbReference>
<reference evidence="16" key="3">
    <citation type="submission" date="2023-03" db="EMBL/GenBank/DDBJ databases">
        <title>DFI Biobank Strains.</title>
        <authorList>
            <person name="Mostad J."/>
            <person name="Paddock L."/>
            <person name="Medina S."/>
            <person name="Waligurski E."/>
            <person name="Barat B."/>
            <person name="Smith R."/>
            <person name="Burgo V."/>
            <person name="Metcalfe C."/>
            <person name="Woodson C."/>
            <person name="Sundararajan A."/>
            <person name="Ramaswamy R."/>
            <person name="Lin H."/>
            <person name="Pamer E.G."/>
        </authorList>
    </citation>
    <scope>NUCLEOTIDE SEQUENCE</scope>
    <source>
        <strain evidence="16">DFI.9.5</strain>
    </source>
</reference>
<dbReference type="InterPro" id="IPR000531">
    <property type="entry name" value="Beta-barrel_TonB"/>
</dbReference>
<dbReference type="KEGG" id="bcel:BcellWH2_04047"/>
<evidence type="ECO:0000259" key="12">
    <source>
        <dbReference type="Pfam" id="PF07715"/>
    </source>
</evidence>
<dbReference type="InterPro" id="IPR008969">
    <property type="entry name" value="CarboxyPept-like_regulatory"/>
</dbReference>
<evidence type="ECO:0000313" key="15">
    <source>
        <dbReference type="EMBL" id="KAA5417955.1"/>
    </source>
</evidence>
<dbReference type="NCBIfam" id="TIGR04057">
    <property type="entry name" value="SusC_RagA_signa"/>
    <property type="match status" value="1"/>
</dbReference>
<gene>
    <name evidence="13" type="ORF">BcellWH2_04047</name>
    <name evidence="15" type="ORF">F2Y81_12610</name>
    <name evidence="14" type="ORF">F2Y86_01390</name>
    <name evidence="16" type="ORF">PZH42_15315</name>
</gene>
<sequence length="1113" mass="121766">MNYRKKVVLMLGVLSYLNLGTFSQAAPLTVDHTSVAGVQQASNDKKTIKISGSVRDAAGESIIGATILEKGTSNGVVSDMDGNFSMTVAANGILHISYIGYVDQDIAVAGKSLFNIQLLEDTEMLDEVVVIGYGTVKRRDLTGAIASVKGDEVAANPVSNVAQALQGRLPGVNVVSQDGRPGATISVRVRGGGSITQSNDPLYVVDGFPVSNIGDIPASEIESIDVLKDASSTAIYGARGANGVILVTTKSAKEGQIKVSYDGYVQVKNVSKTLETLSAQEYILHNWSYAASRGTANQDAVEKYFGLGSKYGNHYADYANVKAHDYTDDVLRTALSHNHSVNVSGGTDKTKVIFTLGYVNDEGIKINSDYNRLNASFKIRQKLAKTLDLDVDFRYTESNLNGRENVTNGKGSNVSGAYRYRPIDNPLGGVSYSEVASGFSFGVANIDDKHNPVELINDITNKSYSRSLRGSAALSWEIIKGLVARSELSLTRSSSKSTYYENGYTNGDKRATLNRGMGDGLRSVSTLNYNFNIGKNNVFSALLGNEVLKSDSESSQITGRGYPSTFDYDTTMGLIHTATTSFSATNSYSVPARTVSFFGRLSYTFMDRYLFTGTFRADGSSKFAPDNRWGYFPAGAFAWRLSEEPFMNGTKDWLSNLKLRLSYGTSGSDNISSNLWRETWSSLGSGSNHTPINGELGSFYRPDGLLANSKLKWETTISRNFGIDFGFLNNRVNGSLEVYWNTTKDLLMAVPVDNTTGYSYQFQNFGKTSNRGIELSVNVDVINKGDFRFNVGAIYNYNRNKLDELPNADQYLYSSYWGSSSLVPTNDYMFVEGKAIGLVRGFISEGYYTVDDFNYTNGQYVLKEGVPDITKALTATYMHPYDLPAGQTAFPGAAKFRDVDESGTVDLDDATCLGEVMPRHTGSFQLNFNYKNFDLSTNFNWTAGGKVYNVAAMINASGQEFDGIGAQRASWVADAFKVYNVNAAGDLYAVTNPDELRALNANAKYHLPYHQSGITSSEWLENGSYLRLQTLTLGYTLPKNWLTKVHVDKIRLYLTATNLFTITGYSGIDPEVNANPTGQSGFYSDLRIFPTLNMDFGTYPRARTFTFGANITF</sequence>
<keyword evidence="10" id="KW-0732">Signal</keyword>
<evidence type="ECO:0000313" key="19">
    <source>
        <dbReference type="Proteomes" id="UP000448877"/>
    </source>
</evidence>
<evidence type="ECO:0000313" key="13">
    <source>
        <dbReference type="EMBL" id="ALJ61267.1"/>
    </source>
</evidence>
<dbReference type="STRING" id="246787.BcellWH2_04047"/>
<dbReference type="Pfam" id="PF13715">
    <property type="entry name" value="CarbopepD_reg_2"/>
    <property type="match status" value="1"/>
</dbReference>
<keyword evidence="7 8" id="KW-0998">Cell outer membrane</keyword>
<dbReference type="Proteomes" id="UP000448877">
    <property type="component" value="Unassembled WGS sequence"/>
</dbReference>
<dbReference type="Proteomes" id="UP000325055">
    <property type="component" value="Unassembled WGS sequence"/>
</dbReference>
<name>A0A0N7IFV6_9BACE</name>
<comment type="similarity">
    <text evidence="8 9">Belongs to the TonB-dependent receptor family.</text>
</comment>
<dbReference type="AlphaFoldDB" id="A0A0N7IFV6"/>
<dbReference type="EMBL" id="VVYW01000001">
    <property type="protein sequence ID" value="KAA5411400.1"/>
    <property type="molecule type" value="Genomic_DNA"/>
</dbReference>
<dbReference type="Gene3D" id="2.40.170.20">
    <property type="entry name" value="TonB-dependent receptor, beta-barrel domain"/>
    <property type="match status" value="1"/>
</dbReference>
<feature type="domain" description="TonB-dependent receptor-like beta-barrel" evidence="11">
    <location>
        <begin position="458"/>
        <end position="1059"/>
    </location>
</feature>
<comment type="subcellular location">
    <subcellularLocation>
        <location evidence="1 8">Cell outer membrane</location>
        <topology evidence="1 8">Multi-pass membrane protein</topology>
    </subcellularLocation>
</comment>
<dbReference type="EMBL" id="CP012801">
    <property type="protein sequence ID" value="ALJ61267.1"/>
    <property type="molecule type" value="Genomic_DNA"/>
</dbReference>
<keyword evidence="2 8" id="KW-0813">Transport</keyword>